<dbReference type="PANTHER" id="PTHR37422">
    <property type="entry name" value="TEICHURONIC ACID BIOSYNTHESIS PROTEIN TUAE"/>
    <property type="match status" value="1"/>
</dbReference>
<feature type="transmembrane region" description="Helical" evidence="1">
    <location>
        <begin position="145"/>
        <end position="164"/>
    </location>
</feature>
<feature type="transmembrane region" description="Helical" evidence="1">
    <location>
        <begin position="253"/>
        <end position="270"/>
    </location>
</feature>
<feature type="transmembrane region" description="Helical" evidence="1">
    <location>
        <begin position="55"/>
        <end position="77"/>
    </location>
</feature>
<keyword evidence="1" id="KW-0472">Membrane</keyword>
<keyword evidence="1" id="KW-0812">Transmembrane</keyword>
<dbReference type="OrthoDB" id="7827596at2"/>
<sequence>MIDIVKVLVFILLAVYAHKWMWANACGKSTRVVFWVILIRFILASFPNITYPQLIGPFSLVSLYSIFVVGFIFLFFLSNHIEIKKDTNLLFIGLILTLMVFAAVINSHYIQSVASLVKWLMLLQLTNLVFNAVKEDGAVKVLQTIGFSYLYPIIMLVASVVLGVSKATENDGSTSYVGGFNHEAVFSVIILSGMFMFILKAALERRFSLLFLHIGTLFVLLFLVNYRTSILACLGLFVTAGLMVFLKSSMVKKVAILFLGFLAITVVANIDSSSIAERFAEIPQALASASSFTVLPEFFDSDERRFFSGRIFFWASYIHEALNGSVSQIWFGHGMDSWKGFFEKYAHNTFVSFFYEVGFVGLFLLLVFFTSLTVKAFKGENWLAKILLVGAISAFIILNVATMPLWQIEGVIFLSILIALIDSNKKIAVKQNNKSMT</sequence>
<reference evidence="2 3" key="1">
    <citation type="submission" date="2016-09" db="EMBL/GenBank/DDBJ databases">
        <title>Genomic Taxonomy of the Vibrionaceae.</title>
        <authorList>
            <person name="Gonzalez-Castillo A."/>
            <person name="Gomez-Gil B."/>
            <person name="Enciso-Ibarra K."/>
        </authorList>
    </citation>
    <scope>NUCLEOTIDE SEQUENCE [LARGE SCALE GENOMIC DNA]</scope>
    <source>
        <strain evidence="2 3">CAIM 703</strain>
    </source>
</reference>
<feature type="transmembrane region" description="Helical" evidence="1">
    <location>
        <begin position="311"/>
        <end position="331"/>
    </location>
</feature>
<dbReference type="Proteomes" id="UP000186313">
    <property type="component" value="Unassembled WGS sequence"/>
</dbReference>
<feature type="transmembrane region" description="Helical" evidence="1">
    <location>
        <begin position="6"/>
        <end position="25"/>
    </location>
</feature>
<feature type="transmembrane region" description="Helical" evidence="1">
    <location>
        <begin position="382"/>
        <end position="398"/>
    </location>
</feature>
<keyword evidence="1" id="KW-1133">Transmembrane helix</keyword>
<comment type="caution">
    <text evidence="2">The sequence shown here is derived from an EMBL/GenBank/DDBJ whole genome shotgun (WGS) entry which is preliminary data.</text>
</comment>
<dbReference type="EMBL" id="MJMJ01000005">
    <property type="protein sequence ID" value="OLQ92095.1"/>
    <property type="molecule type" value="Genomic_DNA"/>
</dbReference>
<dbReference type="STRING" id="1381081.BIY22_16425"/>
<evidence type="ECO:0000313" key="3">
    <source>
        <dbReference type="Proteomes" id="UP000186313"/>
    </source>
</evidence>
<feature type="transmembrane region" description="Helical" evidence="1">
    <location>
        <begin position="32"/>
        <end position="49"/>
    </location>
</feature>
<accession>A0A1Q9HMY9</accession>
<feature type="transmembrane region" description="Helical" evidence="1">
    <location>
        <begin position="89"/>
        <end position="110"/>
    </location>
</feature>
<dbReference type="RefSeq" id="WP_075706559.1">
    <property type="nucleotide sequence ID" value="NZ_MJMJ01000005.1"/>
</dbReference>
<protein>
    <submittedName>
        <fullName evidence="2">Uncharacterized protein</fullName>
    </submittedName>
</protein>
<dbReference type="PANTHER" id="PTHR37422:SF13">
    <property type="entry name" value="LIPOPOLYSACCHARIDE BIOSYNTHESIS PROTEIN PA4999-RELATED"/>
    <property type="match status" value="1"/>
</dbReference>
<feature type="transmembrane region" description="Helical" evidence="1">
    <location>
        <begin position="351"/>
        <end position="370"/>
    </location>
</feature>
<evidence type="ECO:0000256" key="1">
    <source>
        <dbReference type="SAM" id="Phobius"/>
    </source>
</evidence>
<proteinExistence type="predicted"/>
<feature type="transmembrane region" description="Helical" evidence="1">
    <location>
        <begin position="184"/>
        <end position="202"/>
    </location>
</feature>
<gene>
    <name evidence="2" type="ORF">BIY22_16425</name>
</gene>
<dbReference type="InterPro" id="IPR051533">
    <property type="entry name" value="WaaL-like"/>
</dbReference>
<evidence type="ECO:0000313" key="2">
    <source>
        <dbReference type="EMBL" id="OLQ92095.1"/>
    </source>
</evidence>
<feature type="transmembrane region" description="Helical" evidence="1">
    <location>
        <begin position="229"/>
        <end position="246"/>
    </location>
</feature>
<organism evidence="2 3">
    <name type="scientific">Vibrio panuliri</name>
    <dbReference type="NCBI Taxonomy" id="1381081"/>
    <lineage>
        <taxon>Bacteria</taxon>
        <taxon>Pseudomonadati</taxon>
        <taxon>Pseudomonadota</taxon>
        <taxon>Gammaproteobacteria</taxon>
        <taxon>Vibrionales</taxon>
        <taxon>Vibrionaceae</taxon>
        <taxon>Vibrio</taxon>
    </lineage>
</organism>
<dbReference type="AlphaFoldDB" id="A0A1Q9HMY9"/>
<feature type="transmembrane region" description="Helical" evidence="1">
    <location>
        <begin position="207"/>
        <end position="223"/>
    </location>
</feature>
<name>A0A1Q9HMY9_9VIBR</name>